<evidence type="ECO:0000313" key="2">
    <source>
        <dbReference type="Proteomes" id="UP000612282"/>
    </source>
</evidence>
<dbReference type="Proteomes" id="UP000612282">
    <property type="component" value="Unassembled WGS sequence"/>
</dbReference>
<comment type="caution">
    <text evidence="1">The sequence shown here is derived from an EMBL/GenBank/DDBJ whole genome shotgun (WGS) entry which is preliminary data.</text>
</comment>
<accession>A0ABQ3XMX1</accession>
<organism evidence="1 2">
    <name type="scientific">Actinoplanes couchii</name>
    <dbReference type="NCBI Taxonomy" id="403638"/>
    <lineage>
        <taxon>Bacteria</taxon>
        <taxon>Bacillati</taxon>
        <taxon>Actinomycetota</taxon>
        <taxon>Actinomycetes</taxon>
        <taxon>Micromonosporales</taxon>
        <taxon>Micromonosporaceae</taxon>
        <taxon>Actinoplanes</taxon>
    </lineage>
</organism>
<dbReference type="EMBL" id="BOMG01000102">
    <property type="protein sequence ID" value="GID59852.1"/>
    <property type="molecule type" value="Genomic_DNA"/>
</dbReference>
<reference evidence="1 2" key="1">
    <citation type="submission" date="2021-01" db="EMBL/GenBank/DDBJ databases">
        <title>Whole genome shotgun sequence of Actinoplanes couchii NBRC 106145.</title>
        <authorList>
            <person name="Komaki H."/>
            <person name="Tamura T."/>
        </authorList>
    </citation>
    <scope>NUCLEOTIDE SEQUENCE [LARGE SCALE GENOMIC DNA]</scope>
    <source>
        <strain evidence="1 2">NBRC 106145</strain>
    </source>
</reference>
<protein>
    <submittedName>
        <fullName evidence="1">Uncharacterized protein</fullName>
    </submittedName>
</protein>
<name>A0ABQ3XMX1_9ACTN</name>
<proteinExistence type="predicted"/>
<sequence length="126" mass="13407">MFLAIALLVPAGVLAFNRWWSDLEVTFPGQIDVREDSATSVKPEIAAGWDGGTLVFTPALTPVTALIDCVIPAVLRIVPRMDGRPGEVIAARSPMPAAVGRHGRRPCRNLRLREGGGGRSGRVPLG</sequence>
<keyword evidence="2" id="KW-1185">Reference proteome</keyword>
<dbReference type="RefSeq" id="WP_203806322.1">
    <property type="nucleotide sequence ID" value="NZ_BAAAQE010000005.1"/>
</dbReference>
<gene>
    <name evidence="1" type="ORF">Aco03nite_082560</name>
</gene>
<evidence type="ECO:0000313" key="1">
    <source>
        <dbReference type="EMBL" id="GID59852.1"/>
    </source>
</evidence>